<protein>
    <submittedName>
        <fullName evidence="2">Uncharacterized protein</fullName>
    </submittedName>
</protein>
<sequence length="192" mass="20576">MVELELLLGPAPPVMPSSSSSTQQTYDSCCTRAQVVPRREADGSSRSRPPRRKAADGWSSSSPWAPSMWSQPLAAAATPQLDPAPGSRPHHGFHGSGAGFRWIPRPLLHPDGGGPKFTTKNAGARWFELELVEPRPAKPTHGSPARGFQTLGRCSSAARPPVHRASSRWICKPRAFTGAERDTGEDPPASTV</sequence>
<organism evidence="2 3">
    <name type="scientific">Triticum urartu</name>
    <name type="common">Red wild einkorn</name>
    <name type="synonym">Crithodium urartu</name>
    <dbReference type="NCBI Taxonomy" id="4572"/>
    <lineage>
        <taxon>Eukaryota</taxon>
        <taxon>Viridiplantae</taxon>
        <taxon>Streptophyta</taxon>
        <taxon>Embryophyta</taxon>
        <taxon>Tracheophyta</taxon>
        <taxon>Spermatophyta</taxon>
        <taxon>Magnoliopsida</taxon>
        <taxon>Liliopsida</taxon>
        <taxon>Poales</taxon>
        <taxon>Poaceae</taxon>
        <taxon>BOP clade</taxon>
        <taxon>Pooideae</taxon>
        <taxon>Triticodae</taxon>
        <taxon>Triticeae</taxon>
        <taxon>Triticinae</taxon>
        <taxon>Triticum</taxon>
    </lineage>
</organism>
<reference evidence="3" key="1">
    <citation type="journal article" date="2013" name="Nature">
        <title>Draft genome of the wheat A-genome progenitor Triticum urartu.</title>
        <authorList>
            <person name="Ling H.Q."/>
            <person name="Zhao S."/>
            <person name="Liu D."/>
            <person name="Wang J."/>
            <person name="Sun H."/>
            <person name="Zhang C."/>
            <person name="Fan H."/>
            <person name="Li D."/>
            <person name="Dong L."/>
            <person name="Tao Y."/>
            <person name="Gao C."/>
            <person name="Wu H."/>
            <person name="Li Y."/>
            <person name="Cui Y."/>
            <person name="Guo X."/>
            <person name="Zheng S."/>
            <person name="Wang B."/>
            <person name="Yu K."/>
            <person name="Liang Q."/>
            <person name="Yang W."/>
            <person name="Lou X."/>
            <person name="Chen J."/>
            <person name="Feng M."/>
            <person name="Jian J."/>
            <person name="Zhang X."/>
            <person name="Luo G."/>
            <person name="Jiang Y."/>
            <person name="Liu J."/>
            <person name="Wang Z."/>
            <person name="Sha Y."/>
            <person name="Zhang B."/>
            <person name="Wu H."/>
            <person name="Tang D."/>
            <person name="Shen Q."/>
            <person name="Xue P."/>
            <person name="Zou S."/>
            <person name="Wang X."/>
            <person name="Liu X."/>
            <person name="Wang F."/>
            <person name="Yang Y."/>
            <person name="An X."/>
            <person name="Dong Z."/>
            <person name="Zhang K."/>
            <person name="Zhang X."/>
            <person name="Luo M.C."/>
            <person name="Dvorak J."/>
            <person name="Tong Y."/>
            <person name="Wang J."/>
            <person name="Yang H."/>
            <person name="Li Z."/>
            <person name="Wang D."/>
            <person name="Zhang A."/>
            <person name="Wang J."/>
        </authorList>
    </citation>
    <scope>NUCLEOTIDE SEQUENCE</scope>
    <source>
        <strain evidence="3">cv. G1812</strain>
    </source>
</reference>
<evidence type="ECO:0000313" key="3">
    <source>
        <dbReference type="Proteomes" id="UP000015106"/>
    </source>
</evidence>
<feature type="region of interest" description="Disordered" evidence="1">
    <location>
        <begin position="1"/>
        <end position="101"/>
    </location>
</feature>
<dbReference type="Gramene" id="TuG1812G0400000026.01.T01">
    <property type="protein sequence ID" value="TuG1812G0400000026.01.T01"/>
    <property type="gene ID" value="TuG1812G0400000026.01"/>
</dbReference>
<evidence type="ECO:0000313" key="2">
    <source>
        <dbReference type="EnsemblPlants" id="TuG1812G0400000026.01.T01"/>
    </source>
</evidence>
<proteinExistence type="predicted"/>
<reference evidence="2" key="2">
    <citation type="submission" date="2018-03" db="EMBL/GenBank/DDBJ databases">
        <title>The Triticum urartu genome reveals the dynamic nature of wheat genome evolution.</title>
        <authorList>
            <person name="Ling H."/>
            <person name="Ma B."/>
            <person name="Shi X."/>
            <person name="Liu H."/>
            <person name="Dong L."/>
            <person name="Sun H."/>
            <person name="Cao Y."/>
            <person name="Gao Q."/>
            <person name="Zheng S."/>
            <person name="Li Y."/>
            <person name="Yu Y."/>
            <person name="Du H."/>
            <person name="Qi M."/>
            <person name="Li Y."/>
            <person name="Yu H."/>
            <person name="Cui Y."/>
            <person name="Wang N."/>
            <person name="Chen C."/>
            <person name="Wu H."/>
            <person name="Zhao Y."/>
            <person name="Zhang J."/>
            <person name="Li Y."/>
            <person name="Zhou W."/>
            <person name="Zhang B."/>
            <person name="Hu W."/>
            <person name="Eijk M."/>
            <person name="Tang J."/>
            <person name="Witsenboer H."/>
            <person name="Zhao S."/>
            <person name="Li Z."/>
            <person name="Zhang A."/>
            <person name="Wang D."/>
            <person name="Liang C."/>
        </authorList>
    </citation>
    <scope>NUCLEOTIDE SEQUENCE [LARGE SCALE GENOMIC DNA]</scope>
    <source>
        <strain evidence="2">cv. G1812</strain>
    </source>
</reference>
<feature type="compositionally biased region" description="Low complexity" evidence="1">
    <location>
        <begin position="58"/>
        <end position="72"/>
    </location>
</feature>
<dbReference type="EnsemblPlants" id="TuG1812G0400000029.01.T01">
    <property type="protein sequence ID" value="TuG1812G0400000029.01.T01"/>
    <property type="gene ID" value="TuG1812G0400000029.01"/>
</dbReference>
<evidence type="ECO:0000256" key="1">
    <source>
        <dbReference type="SAM" id="MobiDB-lite"/>
    </source>
</evidence>
<dbReference type="Gramene" id="TuG1812G0400000029.01.T01">
    <property type="protein sequence ID" value="TuG1812G0400000029.01.T01"/>
    <property type="gene ID" value="TuG1812G0400000029.01"/>
</dbReference>
<accession>A0A8R7U3V9</accession>
<dbReference type="Proteomes" id="UP000015106">
    <property type="component" value="Chromosome 4"/>
</dbReference>
<feature type="region of interest" description="Disordered" evidence="1">
    <location>
        <begin position="135"/>
        <end position="166"/>
    </location>
</feature>
<keyword evidence="3" id="KW-1185">Reference proteome</keyword>
<reference evidence="2" key="3">
    <citation type="submission" date="2022-06" db="UniProtKB">
        <authorList>
            <consortium name="EnsemblPlants"/>
        </authorList>
    </citation>
    <scope>IDENTIFICATION</scope>
</reference>
<dbReference type="EnsemblPlants" id="TuG1812G0400000026.01.T01">
    <property type="protein sequence ID" value="TuG1812G0400000026.01.T01"/>
    <property type="gene ID" value="TuG1812G0400000026.01"/>
</dbReference>
<name>A0A8R7U3V9_TRIUA</name>
<dbReference type="AlphaFoldDB" id="A0A8R7U3V9"/>